<protein>
    <submittedName>
        <fullName evidence="2">Uncharacterized protein</fullName>
    </submittedName>
</protein>
<dbReference type="EMBL" id="KQ947404">
    <property type="protein sequence ID" value="KUJ23849.1"/>
    <property type="molecule type" value="Genomic_DNA"/>
</dbReference>
<evidence type="ECO:0000313" key="3">
    <source>
        <dbReference type="Proteomes" id="UP000070700"/>
    </source>
</evidence>
<keyword evidence="3" id="KW-1185">Reference proteome</keyword>
<dbReference type="Proteomes" id="UP000070700">
    <property type="component" value="Unassembled WGS sequence"/>
</dbReference>
<feature type="compositionally biased region" description="Polar residues" evidence="1">
    <location>
        <begin position="1"/>
        <end position="14"/>
    </location>
</feature>
<sequence>MWYSALPSNLSPSQKPYPLTSISEGRVSPHLRARRATQAPLPDAVSPSLREALIRSSPKKARRFLTESFHSRAEQYDPAWRILPKASDSITNLRNPKSKKLSKKELKLAKLHKSKKLNVETSKVELTGLDAYNSKIAELCALRKLETEHAQKAKKAVESTDLMSANPITRFDSLIDFNDPLLLKITPGGHQLSADYFAKVTRDSTSKSSQSHKSSSRHRKRIACITFYERGRVVRGQKSAYIREWEKEAAKAARSRDEEADDNVDMFIQSFNRMGMS</sequence>
<evidence type="ECO:0000313" key="2">
    <source>
        <dbReference type="EMBL" id="KUJ23849.1"/>
    </source>
</evidence>
<dbReference type="RefSeq" id="XP_018078204.1">
    <property type="nucleotide sequence ID" value="XM_018222007.1"/>
</dbReference>
<gene>
    <name evidence="2" type="ORF">LY89DRAFT_776075</name>
</gene>
<reference evidence="2 3" key="1">
    <citation type="submission" date="2015-10" db="EMBL/GenBank/DDBJ databases">
        <title>Full genome of DAOMC 229536 Phialocephala scopiformis, a fungal endophyte of spruce producing the potent anti-insectan compound rugulosin.</title>
        <authorList>
            <consortium name="DOE Joint Genome Institute"/>
            <person name="Walker A.K."/>
            <person name="Frasz S.L."/>
            <person name="Seifert K.A."/>
            <person name="Miller J.D."/>
            <person name="Mondo S.J."/>
            <person name="Labutti K."/>
            <person name="Lipzen A."/>
            <person name="Dockter R."/>
            <person name="Kennedy M."/>
            <person name="Grigoriev I.V."/>
            <person name="Spatafora J.W."/>
        </authorList>
    </citation>
    <scope>NUCLEOTIDE SEQUENCE [LARGE SCALE GENOMIC DNA]</scope>
    <source>
        <strain evidence="2 3">CBS 120377</strain>
    </source>
</reference>
<dbReference type="KEGG" id="psco:LY89DRAFT_776075"/>
<feature type="region of interest" description="Disordered" evidence="1">
    <location>
        <begin position="1"/>
        <end position="47"/>
    </location>
</feature>
<dbReference type="InParanoid" id="A0A194XUY8"/>
<name>A0A194XUY8_MOLSC</name>
<organism evidence="2 3">
    <name type="scientific">Mollisia scopiformis</name>
    <name type="common">Conifer needle endophyte fungus</name>
    <name type="synonym">Phialocephala scopiformis</name>
    <dbReference type="NCBI Taxonomy" id="149040"/>
    <lineage>
        <taxon>Eukaryota</taxon>
        <taxon>Fungi</taxon>
        <taxon>Dikarya</taxon>
        <taxon>Ascomycota</taxon>
        <taxon>Pezizomycotina</taxon>
        <taxon>Leotiomycetes</taxon>
        <taxon>Helotiales</taxon>
        <taxon>Mollisiaceae</taxon>
        <taxon>Mollisia</taxon>
    </lineage>
</organism>
<dbReference type="GeneID" id="28831733"/>
<accession>A0A194XUY8</accession>
<dbReference type="AlphaFoldDB" id="A0A194XUY8"/>
<proteinExistence type="predicted"/>
<evidence type="ECO:0000256" key="1">
    <source>
        <dbReference type="SAM" id="MobiDB-lite"/>
    </source>
</evidence>